<dbReference type="Proteomes" id="UP001295684">
    <property type="component" value="Unassembled WGS sequence"/>
</dbReference>
<feature type="region of interest" description="Disordered" evidence="1">
    <location>
        <begin position="1"/>
        <end position="39"/>
    </location>
</feature>
<feature type="transmembrane region" description="Helical" evidence="2">
    <location>
        <begin position="222"/>
        <end position="242"/>
    </location>
</feature>
<evidence type="ECO:0000256" key="1">
    <source>
        <dbReference type="SAM" id="MobiDB-lite"/>
    </source>
</evidence>
<dbReference type="AlphaFoldDB" id="A0AAD1ULS9"/>
<feature type="compositionally biased region" description="Low complexity" evidence="1">
    <location>
        <begin position="450"/>
        <end position="460"/>
    </location>
</feature>
<organism evidence="3 4">
    <name type="scientific">Euplotes crassus</name>
    <dbReference type="NCBI Taxonomy" id="5936"/>
    <lineage>
        <taxon>Eukaryota</taxon>
        <taxon>Sar</taxon>
        <taxon>Alveolata</taxon>
        <taxon>Ciliophora</taxon>
        <taxon>Intramacronucleata</taxon>
        <taxon>Spirotrichea</taxon>
        <taxon>Hypotrichia</taxon>
        <taxon>Euplotida</taxon>
        <taxon>Euplotidae</taxon>
        <taxon>Moneuplotes</taxon>
    </lineage>
</organism>
<feature type="transmembrane region" description="Helical" evidence="2">
    <location>
        <begin position="66"/>
        <end position="86"/>
    </location>
</feature>
<gene>
    <name evidence="3" type="ORF">ECRASSUSDP1_LOCUS8787</name>
</gene>
<evidence type="ECO:0000256" key="2">
    <source>
        <dbReference type="SAM" id="Phobius"/>
    </source>
</evidence>
<feature type="transmembrane region" description="Helical" evidence="2">
    <location>
        <begin position="197"/>
        <end position="215"/>
    </location>
</feature>
<feature type="transmembrane region" description="Helical" evidence="2">
    <location>
        <begin position="118"/>
        <end position="141"/>
    </location>
</feature>
<dbReference type="EMBL" id="CAMPGE010008610">
    <property type="protein sequence ID" value="CAI2367500.1"/>
    <property type="molecule type" value="Genomic_DNA"/>
</dbReference>
<sequence length="486" mass="55519">MLRKGTNKNQELSEIIGSDDSFSESDDENDPLGKLRNDNEDKYNLDKRVMARYGTGVDHKKSLTNYYIKFTGVLIVLILIPTEIVIRNTIFDLELDGIIRVQTRIRDGGSALWNFFDWFAFIVTFPARNIFVNCLAAFIYLVLDPVLGFKSALTLYFGAFVISMIKLFYKVPRPYWMDRRVTGLDCLMDFSGPSDSIFFVTFFYSYNLIIFLVLYSKKKHKVWLGISLGLLSLVIILQIFLLNFRGTVFYLESMIGVVYGVIYTAICLSLDSEIHKISEFTAFIIKTSKKYKFYLLFFSLILFAIALVYYNAELITWRAPQLWIVNSQEECDFDENFEIRLGLDATFLHTAAIFGLIGLGFGASMATKIVDNVGWAHTALWKRIIRGIIGVAIYVGIFVAFWFIPRVDLPTAYFFNQILPHLVATFSLYGLIPILCKYIGLIQQRESDEVSSSSSSPSQRDSAKGRINGEGSPRQEPLIEETKKEE</sequence>
<feature type="transmembrane region" description="Helical" evidence="2">
    <location>
        <begin position="384"/>
        <end position="405"/>
    </location>
</feature>
<keyword evidence="2" id="KW-1133">Transmembrane helix</keyword>
<feature type="transmembrane region" description="Helical" evidence="2">
    <location>
        <begin position="417"/>
        <end position="436"/>
    </location>
</feature>
<reference evidence="3" key="1">
    <citation type="submission" date="2023-07" db="EMBL/GenBank/DDBJ databases">
        <authorList>
            <consortium name="AG Swart"/>
            <person name="Singh M."/>
            <person name="Singh A."/>
            <person name="Seah K."/>
            <person name="Emmerich C."/>
        </authorList>
    </citation>
    <scope>NUCLEOTIDE SEQUENCE</scope>
    <source>
        <strain evidence="3">DP1</strain>
    </source>
</reference>
<comment type="caution">
    <text evidence="3">The sequence shown here is derived from an EMBL/GenBank/DDBJ whole genome shotgun (WGS) entry which is preliminary data.</text>
</comment>
<keyword evidence="4" id="KW-1185">Reference proteome</keyword>
<evidence type="ECO:0000313" key="3">
    <source>
        <dbReference type="EMBL" id="CAI2367500.1"/>
    </source>
</evidence>
<feature type="transmembrane region" description="Helical" evidence="2">
    <location>
        <begin position="345"/>
        <end position="363"/>
    </location>
</feature>
<name>A0AAD1ULS9_EUPCR</name>
<keyword evidence="2" id="KW-0472">Membrane</keyword>
<proteinExistence type="predicted"/>
<feature type="transmembrane region" description="Helical" evidence="2">
    <location>
        <begin position="248"/>
        <end position="270"/>
    </location>
</feature>
<feature type="region of interest" description="Disordered" evidence="1">
    <location>
        <begin position="448"/>
        <end position="486"/>
    </location>
</feature>
<evidence type="ECO:0000313" key="4">
    <source>
        <dbReference type="Proteomes" id="UP001295684"/>
    </source>
</evidence>
<feature type="transmembrane region" description="Helical" evidence="2">
    <location>
        <begin position="153"/>
        <end position="169"/>
    </location>
</feature>
<protein>
    <submittedName>
        <fullName evidence="3">Uncharacterized protein</fullName>
    </submittedName>
</protein>
<accession>A0AAD1ULS9</accession>
<keyword evidence="2" id="KW-0812">Transmembrane</keyword>
<feature type="transmembrane region" description="Helical" evidence="2">
    <location>
        <begin position="291"/>
        <end position="310"/>
    </location>
</feature>
<feature type="compositionally biased region" description="Acidic residues" evidence="1">
    <location>
        <begin position="21"/>
        <end position="30"/>
    </location>
</feature>